<dbReference type="EMBL" id="CP081303">
    <property type="protein sequence ID" value="QZE14675.1"/>
    <property type="molecule type" value="Genomic_DNA"/>
</dbReference>
<keyword evidence="2" id="KW-1185">Reference proteome</keyword>
<accession>A0AC61NNU4</accession>
<sequence length="1178" mass="129401">MAKEKKFITCDGNYAAAHISYIFSEVACIYPITPSSPMAENVDEWAAVGQKNMFGQPVRLAELQSEAGAAGAVHGSLQSGAFTSTYTASQGLLLMIPNMYKIAGELLPTVFHVSARALATHALSIFGDHSDVYSARQTGFAMLFAGSVQETMDLSGVSHLATLKSRVPFMNIFDGFRTSHEIQKIEMLEKEDLMPLVDMDAVKEFRERALNPEHPVTRGTAQNPDIFFQAKEASNSFYDVVPDIVEDYMQEITKLTGREYHPFTFYGAEDAENIIIAMGSVTETIKEVIDAQVAEGKKVGLISCHLYRPFSEKYFFNVLPKTVKRISVLDRTKEPGAQGEPLYLDVRSLFYDKAEKPLIVGGRFGLGSKDTTPAQIISVFNNLEMTEPKNDFTIGIIDDVTFKSLPLLPEVKVTSDKTFEAKFYGLGSDGTVGANKNSIKIIGGSTDKYCQAYFAYDSKKSGGFTASHLRFGDDPIRSTYLVTTPDFVACHVQAYVNQYDVLKGLKKGGSFLLNTIWDENEVLRRLPDNMKKYLAENEIDFYIINGTKLGKELGLGNRTNTIMQSAFFKITGVIPYELAVEQMKKAIVKSYGKKGENIVNMNYAAVDAGGANFHKVEVPTEWNTISLSSEKDETSRPDFIENVVDVINAQEGDSLPVSTFKGVEDGTFPNGTTEYEKRGVGIDVPEWIVDNCIQCNQCAYVCPHAAIRPFLVDENEKSNAPEGTDLKKAVGKQFAGLEFRMQVSPLDCTGCGNCVDVCPSKEKSLVMKPLETQDAEIARWDYFSSEVTYKDDLVDKSKTVKNSQFAQPLFEFSGACAGCGETPYIKLITQLFGERMMIANATGCSSIYGGSAPATPYTTENKSGHGPAWANSLFEDNAEFGFGMSEGINAHRNRLADVMATAIEAGAAESDAFKAWLEAKDNADASEKASAVVLDAIKGNSAEYAKEILSLSQYLVKKSVWVFGGDGWAYDIGYGGVDHVLASGEDVNILVMDTEIYSNTGGQASKSTPIGAVAKFAASGKKIRKKDLGAIAMSYGYIYVAQVAMGANQAQFLKAVREAEAYPGPSLVIAYSPCISHGLRATMGKSQEEEAKAVECGYWSIYRYDPRLEDAGKNPFQLDSKTPEWGKFQDFLMGEVRYTSLLKAFPDEAKELFVAAEDNAKWRRNYYQRLSEISFAAE</sequence>
<keyword evidence="1" id="KW-0670">Pyruvate</keyword>
<gene>
    <name evidence="1" type="primary">nifJ</name>
    <name evidence="1" type="ORF">K4L44_02030</name>
</gene>
<evidence type="ECO:0000313" key="2">
    <source>
        <dbReference type="Proteomes" id="UP000826212"/>
    </source>
</evidence>
<organism evidence="1 2">
    <name type="scientific">Halosquirtibacter laminarini</name>
    <dbReference type="NCBI Taxonomy" id="3374600"/>
    <lineage>
        <taxon>Bacteria</taxon>
        <taxon>Pseudomonadati</taxon>
        <taxon>Bacteroidota</taxon>
        <taxon>Bacteroidia</taxon>
        <taxon>Marinilabiliales</taxon>
        <taxon>Prolixibacteraceae</taxon>
        <taxon>Halosquirtibacter</taxon>
    </lineage>
</organism>
<dbReference type="Proteomes" id="UP000826212">
    <property type="component" value="Chromosome"/>
</dbReference>
<evidence type="ECO:0000313" key="1">
    <source>
        <dbReference type="EMBL" id="QZE14675.1"/>
    </source>
</evidence>
<reference evidence="1" key="1">
    <citation type="submission" date="2021-08" db="EMBL/GenBank/DDBJ databases">
        <title>Novel anaerobic bacterium isolated from sea squirt in East Sea, Republic of Korea.</title>
        <authorList>
            <person name="Nguyen T.H."/>
            <person name="Li Z."/>
            <person name="Lee Y.-J."/>
            <person name="Ko J."/>
            <person name="Kim S.-G."/>
        </authorList>
    </citation>
    <scope>NUCLEOTIDE SEQUENCE</scope>
    <source>
        <strain evidence="1">KCTC 25031</strain>
    </source>
</reference>
<protein>
    <submittedName>
        <fullName evidence="1">Pyruvate:ferredoxin (Flavodoxin) oxidoreductase</fullName>
    </submittedName>
</protein>
<proteinExistence type="predicted"/>
<name>A0AC61NNU4_9BACT</name>